<name>A0A5E4QRD6_9NEOP</name>
<organism evidence="1 2">
    <name type="scientific">Leptidea sinapis</name>
    <dbReference type="NCBI Taxonomy" id="189913"/>
    <lineage>
        <taxon>Eukaryota</taxon>
        <taxon>Metazoa</taxon>
        <taxon>Ecdysozoa</taxon>
        <taxon>Arthropoda</taxon>
        <taxon>Hexapoda</taxon>
        <taxon>Insecta</taxon>
        <taxon>Pterygota</taxon>
        <taxon>Neoptera</taxon>
        <taxon>Endopterygota</taxon>
        <taxon>Lepidoptera</taxon>
        <taxon>Glossata</taxon>
        <taxon>Ditrysia</taxon>
        <taxon>Papilionoidea</taxon>
        <taxon>Pieridae</taxon>
        <taxon>Dismorphiinae</taxon>
        <taxon>Leptidea</taxon>
    </lineage>
</organism>
<dbReference type="EMBL" id="FZQP02004556">
    <property type="protein sequence ID" value="VVD00243.1"/>
    <property type="molecule type" value="Genomic_DNA"/>
</dbReference>
<evidence type="ECO:0000313" key="2">
    <source>
        <dbReference type="Proteomes" id="UP000324832"/>
    </source>
</evidence>
<proteinExistence type="predicted"/>
<evidence type="ECO:0000313" key="1">
    <source>
        <dbReference type="EMBL" id="VVD00243.1"/>
    </source>
</evidence>
<accession>A0A5E4QRD6</accession>
<keyword evidence="2" id="KW-1185">Reference proteome</keyword>
<protein>
    <submittedName>
        <fullName evidence="1">Uncharacterized protein</fullName>
    </submittedName>
</protein>
<gene>
    <name evidence="1" type="ORF">LSINAPIS_LOCUS10925</name>
</gene>
<sequence>MGSHLIQTIKSPRGKKFLSKEKFPSSFYNLVKTWLMPHDLSFLSEIDENFLLIKEISGVNASEGILRVCTLLPCDCSDNLPEFTSTLGAMSAVVESCDVQMVYMLGDYNAHPDSFSYCLSKTHLSLIISEYNRIINILQQGAIYTHINKKQKRNKCIFKWNIHVKKYHDEARTYFKLWVIANKPRTVGIETTDATGDADGRLIRCGLDKTAVHETILIVGEDVNLIVLLMGLAPLNINVFFMKPRSGKADLITSFTDTTMARQTLPPTQRGWARGDYGVLKPVTNNDPVALDSILNTILPLHH</sequence>
<dbReference type="AlphaFoldDB" id="A0A5E4QRD6"/>
<dbReference type="Proteomes" id="UP000324832">
    <property type="component" value="Unassembled WGS sequence"/>
</dbReference>
<reference evidence="1 2" key="1">
    <citation type="submission" date="2017-07" db="EMBL/GenBank/DDBJ databases">
        <authorList>
            <person name="Talla V."/>
            <person name="Backstrom N."/>
        </authorList>
    </citation>
    <scope>NUCLEOTIDE SEQUENCE [LARGE SCALE GENOMIC DNA]</scope>
</reference>